<dbReference type="PANTHER" id="PTHR43615:SF1">
    <property type="entry name" value="PPDK_N DOMAIN-CONTAINING PROTEIN"/>
    <property type="match status" value="1"/>
</dbReference>
<accession>A0A1F7XZS9</accession>
<dbReference type="Proteomes" id="UP000178419">
    <property type="component" value="Unassembled WGS sequence"/>
</dbReference>
<dbReference type="InterPro" id="IPR051549">
    <property type="entry name" value="PEP_Utilizing_Enz"/>
</dbReference>
<name>A0A1F7XZS9_9BACT</name>
<feature type="domain" description="PEP-utilising enzyme mobile" evidence="1">
    <location>
        <begin position="32"/>
        <end position="103"/>
    </location>
</feature>
<dbReference type="GO" id="GO:0016772">
    <property type="term" value="F:transferase activity, transferring phosphorus-containing groups"/>
    <property type="evidence" value="ECO:0007669"/>
    <property type="project" value="InterPro"/>
</dbReference>
<dbReference type="InterPro" id="IPR008279">
    <property type="entry name" value="PEP-util_enz_mobile_dom"/>
</dbReference>
<proteinExistence type="predicted"/>
<organism evidence="2 3">
    <name type="scientific">Candidatus Woesebacteria bacterium RIFCSPHIGHO2_01_FULL_38_9</name>
    <dbReference type="NCBI Taxonomy" id="1802492"/>
    <lineage>
        <taxon>Bacteria</taxon>
        <taxon>Candidatus Woeseibacteriota</taxon>
    </lineage>
</organism>
<dbReference type="SUPFAM" id="SSF52009">
    <property type="entry name" value="Phosphohistidine domain"/>
    <property type="match status" value="1"/>
</dbReference>
<dbReference type="PANTHER" id="PTHR43615">
    <property type="entry name" value="PHOSPHOENOLPYRUVATE SYNTHASE-RELATED"/>
    <property type="match status" value="1"/>
</dbReference>
<reference evidence="2 3" key="1">
    <citation type="journal article" date="2016" name="Nat. Commun.">
        <title>Thousands of microbial genomes shed light on interconnected biogeochemical processes in an aquifer system.</title>
        <authorList>
            <person name="Anantharaman K."/>
            <person name="Brown C.T."/>
            <person name="Hug L.A."/>
            <person name="Sharon I."/>
            <person name="Castelle C.J."/>
            <person name="Probst A.J."/>
            <person name="Thomas B.C."/>
            <person name="Singh A."/>
            <person name="Wilkins M.J."/>
            <person name="Karaoz U."/>
            <person name="Brodie E.L."/>
            <person name="Williams K.H."/>
            <person name="Hubbard S.S."/>
            <person name="Banfield J.F."/>
        </authorList>
    </citation>
    <scope>NUCLEOTIDE SEQUENCE [LARGE SCALE GENOMIC DNA]</scope>
</reference>
<evidence type="ECO:0000313" key="3">
    <source>
        <dbReference type="Proteomes" id="UP000178419"/>
    </source>
</evidence>
<gene>
    <name evidence="2" type="ORF">A2714_04475</name>
</gene>
<evidence type="ECO:0000313" key="2">
    <source>
        <dbReference type="EMBL" id="OGM20567.1"/>
    </source>
</evidence>
<dbReference type="Gene3D" id="3.50.30.10">
    <property type="entry name" value="Phosphohistidine domain"/>
    <property type="match status" value="1"/>
</dbReference>
<protein>
    <recommendedName>
        <fullName evidence="1">PEP-utilising enzyme mobile domain-containing protein</fullName>
    </recommendedName>
</protein>
<dbReference type="InterPro" id="IPR036637">
    <property type="entry name" value="Phosphohistidine_dom_sf"/>
</dbReference>
<comment type="caution">
    <text evidence="2">The sequence shown here is derived from an EMBL/GenBank/DDBJ whole genome shotgun (WGS) entry which is preliminary data.</text>
</comment>
<dbReference type="EMBL" id="MGGE01000039">
    <property type="protein sequence ID" value="OGM20567.1"/>
    <property type="molecule type" value="Genomic_DNA"/>
</dbReference>
<dbReference type="Pfam" id="PF00391">
    <property type="entry name" value="PEP-utilizers"/>
    <property type="match status" value="1"/>
</dbReference>
<dbReference type="AlphaFoldDB" id="A0A1F7XZS9"/>
<sequence>MQDKIIKGLRASLGKVRGKVTVVKDFKDFSKFQKGDVLVTEATSPTYTPLIAVSSAVITDLGGSLSHAAIVSREYGIPCIVGTQVATKVLKDGDLVEVDAVKGVVRKLEK</sequence>
<evidence type="ECO:0000259" key="1">
    <source>
        <dbReference type="Pfam" id="PF00391"/>
    </source>
</evidence>